<dbReference type="Proteomes" id="UP001237737">
    <property type="component" value="Unassembled WGS sequence"/>
</dbReference>
<protein>
    <submittedName>
        <fullName evidence="2">4-hydroxybenzoate polyprenyltransferase</fullName>
    </submittedName>
</protein>
<accession>A0ABT9SXK0</accession>
<feature type="transmembrane region" description="Helical" evidence="1">
    <location>
        <begin position="76"/>
        <end position="96"/>
    </location>
</feature>
<feature type="transmembrane region" description="Helical" evidence="1">
    <location>
        <begin position="35"/>
        <end position="55"/>
    </location>
</feature>
<keyword evidence="1" id="KW-1133">Transmembrane helix</keyword>
<keyword evidence="3" id="KW-1185">Reference proteome</keyword>
<sequence length="98" mass="10321">MNTAGSTRSATALAVVFAVGGVAYALWRPTPANFLIMASMLLLAWNMAFTPGPPLGNSIRGVYTQARAGTYRTPMTAKLVTVAALVLFVAGIYLNLTQ</sequence>
<dbReference type="RefSeq" id="WP_306847527.1">
    <property type="nucleotide sequence ID" value="NZ_JAUSSK010000001.1"/>
</dbReference>
<dbReference type="EMBL" id="JAUSSK010000001">
    <property type="protein sequence ID" value="MDQ0008682.1"/>
    <property type="molecule type" value="Genomic_DNA"/>
</dbReference>
<evidence type="ECO:0000313" key="2">
    <source>
        <dbReference type="EMBL" id="MDQ0008682.1"/>
    </source>
</evidence>
<comment type="caution">
    <text evidence="2">The sequence shown here is derived from an EMBL/GenBank/DDBJ whole genome shotgun (WGS) entry which is preliminary data.</text>
</comment>
<keyword evidence="1" id="KW-0472">Membrane</keyword>
<gene>
    <name evidence="2" type="ORF">J2T07_000841</name>
</gene>
<evidence type="ECO:0000313" key="3">
    <source>
        <dbReference type="Proteomes" id="UP001237737"/>
    </source>
</evidence>
<name>A0ABT9SXK0_9GAMM</name>
<proteinExistence type="predicted"/>
<keyword evidence="1" id="KW-0812">Transmembrane</keyword>
<reference evidence="2 3" key="1">
    <citation type="submission" date="2023-07" db="EMBL/GenBank/DDBJ databases">
        <title>Sorghum-associated microbial communities from plants grown in Nebraska, USA.</title>
        <authorList>
            <person name="Schachtman D."/>
        </authorList>
    </citation>
    <scope>NUCLEOTIDE SEQUENCE [LARGE SCALE GENOMIC DNA]</scope>
    <source>
        <strain evidence="2 3">CC60</strain>
    </source>
</reference>
<organism evidence="2 3">
    <name type="scientific">Luteibacter jiangsuensis</name>
    <dbReference type="NCBI Taxonomy" id="637577"/>
    <lineage>
        <taxon>Bacteria</taxon>
        <taxon>Pseudomonadati</taxon>
        <taxon>Pseudomonadota</taxon>
        <taxon>Gammaproteobacteria</taxon>
        <taxon>Lysobacterales</taxon>
        <taxon>Rhodanobacteraceae</taxon>
        <taxon>Luteibacter</taxon>
    </lineage>
</organism>
<evidence type="ECO:0000256" key="1">
    <source>
        <dbReference type="SAM" id="Phobius"/>
    </source>
</evidence>